<dbReference type="Proteomes" id="UP000193467">
    <property type="component" value="Unassembled WGS sequence"/>
</dbReference>
<keyword evidence="2" id="KW-1185">Reference proteome</keyword>
<protein>
    <submittedName>
        <fullName evidence="1">Uncharacterized protein</fullName>
    </submittedName>
</protein>
<sequence>MMGLAHLQNRVSALIDGPLRGKFLPPALAQAFSLRPHELMKWTPPPGAPLPSTHTIWLHFTYDSNEDADLLKAFTLTQGRILPHAEILAIINERHPLVIPDARRKDFTPNTFSQSWLNKEMGMAAAPSHLFKFPFVVSATPVNDVDAVSGRLRLSTVFGGTALCAPPLRSELDFGIPPPDRWLKDLKGRMKAARTPLSAEKLALKKQQAAETLAEFLWYGEADPEVLKDLWWSRERWNQHYGIEETGRVGIRL</sequence>
<proteinExistence type="predicted"/>
<organism evidence="1 2">
    <name type="scientific">Leucosporidium creatinivorum</name>
    <dbReference type="NCBI Taxonomy" id="106004"/>
    <lineage>
        <taxon>Eukaryota</taxon>
        <taxon>Fungi</taxon>
        <taxon>Dikarya</taxon>
        <taxon>Basidiomycota</taxon>
        <taxon>Pucciniomycotina</taxon>
        <taxon>Microbotryomycetes</taxon>
        <taxon>Leucosporidiales</taxon>
        <taxon>Leucosporidium</taxon>
    </lineage>
</organism>
<evidence type="ECO:0000313" key="2">
    <source>
        <dbReference type="Proteomes" id="UP000193467"/>
    </source>
</evidence>
<name>A0A1Y2DAQ1_9BASI</name>
<gene>
    <name evidence="1" type="ORF">BCR35DRAFT_309892</name>
</gene>
<comment type="caution">
    <text evidence="1">The sequence shown here is derived from an EMBL/GenBank/DDBJ whole genome shotgun (WGS) entry which is preliminary data.</text>
</comment>
<dbReference type="EMBL" id="MCGR01000087">
    <property type="protein sequence ID" value="ORY56186.1"/>
    <property type="molecule type" value="Genomic_DNA"/>
</dbReference>
<reference evidence="1 2" key="1">
    <citation type="submission" date="2016-07" db="EMBL/GenBank/DDBJ databases">
        <title>Pervasive Adenine N6-methylation of Active Genes in Fungi.</title>
        <authorList>
            <consortium name="DOE Joint Genome Institute"/>
            <person name="Mondo S.J."/>
            <person name="Dannebaum R.O."/>
            <person name="Kuo R.C."/>
            <person name="Labutti K."/>
            <person name="Haridas S."/>
            <person name="Kuo A."/>
            <person name="Salamov A."/>
            <person name="Ahrendt S.R."/>
            <person name="Lipzen A."/>
            <person name="Sullivan W."/>
            <person name="Andreopoulos W.B."/>
            <person name="Clum A."/>
            <person name="Lindquist E."/>
            <person name="Daum C."/>
            <person name="Ramamoorthy G.K."/>
            <person name="Gryganskyi A."/>
            <person name="Culley D."/>
            <person name="Magnuson J.K."/>
            <person name="James T.Y."/>
            <person name="O'Malley M.A."/>
            <person name="Stajich J.E."/>
            <person name="Spatafora J.W."/>
            <person name="Visel A."/>
            <person name="Grigoriev I.V."/>
        </authorList>
    </citation>
    <scope>NUCLEOTIDE SEQUENCE [LARGE SCALE GENOMIC DNA]</scope>
    <source>
        <strain evidence="1 2">62-1032</strain>
    </source>
</reference>
<dbReference type="InParanoid" id="A0A1Y2DAQ1"/>
<evidence type="ECO:0000313" key="1">
    <source>
        <dbReference type="EMBL" id="ORY56186.1"/>
    </source>
</evidence>
<dbReference type="AlphaFoldDB" id="A0A1Y2DAQ1"/>
<accession>A0A1Y2DAQ1</accession>